<evidence type="ECO:0000313" key="2">
    <source>
        <dbReference type="Proteomes" id="UP000469670"/>
    </source>
</evidence>
<gene>
    <name evidence="1" type="ORF">G3I50_06525</name>
</gene>
<evidence type="ECO:0000313" key="1">
    <source>
        <dbReference type="EMBL" id="NEC17918.1"/>
    </source>
</evidence>
<dbReference type="AlphaFoldDB" id="A0A7K3RRV0"/>
<comment type="caution">
    <text evidence="1">The sequence shown here is derived from an EMBL/GenBank/DDBJ whole genome shotgun (WGS) entry which is preliminary data.</text>
</comment>
<protein>
    <submittedName>
        <fullName evidence="1">Uncharacterized protein</fullName>
    </submittedName>
</protein>
<dbReference type="RefSeq" id="WP_164200563.1">
    <property type="nucleotide sequence ID" value="NZ_JAAGMP010000314.1"/>
</dbReference>
<organism evidence="1 2">
    <name type="scientific">Streptomyces parvus</name>
    <dbReference type="NCBI Taxonomy" id="66428"/>
    <lineage>
        <taxon>Bacteria</taxon>
        <taxon>Bacillati</taxon>
        <taxon>Actinomycetota</taxon>
        <taxon>Actinomycetes</taxon>
        <taxon>Kitasatosporales</taxon>
        <taxon>Streptomycetaceae</taxon>
        <taxon>Streptomyces</taxon>
    </lineage>
</organism>
<accession>A0A7K3RRV0</accession>
<dbReference type="EMBL" id="JAAGMP010000314">
    <property type="protein sequence ID" value="NEC17918.1"/>
    <property type="molecule type" value="Genomic_DNA"/>
</dbReference>
<dbReference type="Proteomes" id="UP000469670">
    <property type="component" value="Unassembled WGS sequence"/>
</dbReference>
<sequence>MTDSHPLYPAPADDARWRVLYEGSGFSMAETHPNEDAAYTVARAAAERAATGEQVSFVNRTGPVLKTVLGVSILHWSDEVGDWRHHAWSWRDNAPSPDALTPLPADFWN</sequence>
<name>A0A7K3RRV0_9ACTN</name>
<reference evidence="1 2" key="1">
    <citation type="submission" date="2020-01" db="EMBL/GenBank/DDBJ databases">
        <title>Insect and environment-associated Actinomycetes.</title>
        <authorList>
            <person name="Currrie C."/>
            <person name="Chevrette M."/>
            <person name="Carlson C."/>
            <person name="Stubbendieck R."/>
            <person name="Wendt-Pienkowski E."/>
        </authorList>
    </citation>
    <scope>NUCLEOTIDE SEQUENCE [LARGE SCALE GENOMIC DNA]</scope>
    <source>
        <strain evidence="1 2">SID7590</strain>
    </source>
</reference>
<proteinExistence type="predicted"/>